<dbReference type="InterPro" id="IPR027417">
    <property type="entry name" value="P-loop_NTPase"/>
</dbReference>
<dbReference type="OrthoDB" id="6189814at2"/>
<dbReference type="RefSeq" id="WP_143165591.1">
    <property type="nucleotide sequence ID" value="NZ_FQXG01000003.1"/>
</dbReference>
<dbReference type="PANTHER" id="PTHR30486:SF6">
    <property type="entry name" value="TYPE IV PILUS RETRACTATION ATPASE PILT"/>
    <property type="match status" value="1"/>
</dbReference>
<dbReference type="Pfam" id="PF00437">
    <property type="entry name" value="T2SSE"/>
    <property type="match status" value="1"/>
</dbReference>
<evidence type="ECO:0000313" key="3">
    <source>
        <dbReference type="EMBL" id="SHH50637.1"/>
    </source>
</evidence>
<accession>A0A1M5TIQ1</accession>
<dbReference type="GO" id="GO:0016887">
    <property type="term" value="F:ATP hydrolysis activity"/>
    <property type="evidence" value="ECO:0007669"/>
    <property type="project" value="InterPro"/>
</dbReference>
<dbReference type="EMBL" id="FQXG01000003">
    <property type="protein sequence ID" value="SHH50637.1"/>
    <property type="molecule type" value="Genomic_DNA"/>
</dbReference>
<dbReference type="InterPro" id="IPR050921">
    <property type="entry name" value="T4SS_GSP_E_ATPase"/>
</dbReference>
<sequence length="382" mass="41753">MTDTSLVMPGFPDKITSEHELNLVLEHATNLGASDLFFIAGDQLMVRVYGRFVPISTRRLKDMDVTAVLSAIHSNEAETLLKSGVPLNPSYEYRSTTGHRHRYRANAVSTRVRGRGTTRVTLRTINHVPPSVEEIGLDPSIVKICSESTKGLVGFIGATGTGKSSSLAAILANQLEDPERHEHLVTIEQPIEYVYDDIVRINSLYTPLEVGKGVQSFAAGVENAMRMAPTSILVGETRDPETALATISACLSGHMAYTTLHAPGVAEAVTRLINLFPHEMHGQIRTDFCQQSVLLVAQALLPTVDGKRVAVREVLPFDDPLRERLIGAANIAQEALLATESQGQPMIADIERVHQAGLISDSVYQGAKFNYDRRRQGMQYAA</sequence>
<evidence type="ECO:0000313" key="4">
    <source>
        <dbReference type="Proteomes" id="UP000184268"/>
    </source>
</evidence>
<reference evidence="4" key="1">
    <citation type="submission" date="2016-11" db="EMBL/GenBank/DDBJ databases">
        <authorList>
            <person name="Varghese N."/>
            <person name="Submissions S."/>
        </authorList>
    </citation>
    <scope>NUCLEOTIDE SEQUENCE [LARGE SCALE GENOMIC DNA]</scope>
    <source>
        <strain evidence="4">DSM 16917</strain>
    </source>
</reference>
<dbReference type="STRING" id="299255.SAMN02745129_2162"/>
<organism evidence="3 4">
    <name type="scientific">Ferrimonas marina</name>
    <dbReference type="NCBI Taxonomy" id="299255"/>
    <lineage>
        <taxon>Bacteria</taxon>
        <taxon>Pseudomonadati</taxon>
        <taxon>Pseudomonadota</taxon>
        <taxon>Gammaproteobacteria</taxon>
        <taxon>Alteromonadales</taxon>
        <taxon>Ferrimonadaceae</taxon>
        <taxon>Ferrimonas</taxon>
    </lineage>
</organism>
<feature type="domain" description="Bacterial type II secretion system protein E" evidence="2">
    <location>
        <begin position="19"/>
        <end position="304"/>
    </location>
</feature>
<evidence type="ECO:0000256" key="1">
    <source>
        <dbReference type="ARBA" id="ARBA00006611"/>
    </source>
</evidence>
<dbReference type="AlphaFoldDB" id="A0A1M5TIQ1"/>
<evidence type="ECO:0000259" key="2">
    <source>
        <dbReference type="Pfam" id="PF00437"/>
    </source>
</evidence>
<dbReference type="InterPro" id="IPR001482">
    <property type="entry name" value="T2SS/T4SS_dom"/>
</dbReference>
<comment type="similarity">
    <text evidence="1">Belongs to the GSP E family.</text>
</comment>
<dbReference type="Proteomes" id="UP000184268">
    <property type="component" value="Unassembled WGS sequence"/>
</dbReference>
<dbReference type="SUPFAM" id="SSF52540">
    <property type="entry name" value="P-loop containing nucleoside triphosphate hydrolases"/>
    <property type="match status" value="1"/>
</dbReference>
<dbReference type="Gene3D" id="3.30.450.90">
    <property type="match status" value="1"/>
</dbReference>
<dbReference type="Gene3D" id="3.40.50.300">
    <property type="entry name" value="P-loop containing nucleotide triphosphate hydrolases"/>
    <property type="match status" value="1"/>
</dbReference>
<gene>
    <name evidence="3" type="ORF">SAMN02745129_2162</name>
</gene>
<dbReference type="PANTHER" id="PTHR30486">
    <property type="entry name" value="TWITCHING MOTILITY PROTEIN PILT"/>
    <property type="match status" value="1"/>
</dbReference>
<name>A0A1M5TIQ1_9GAMM</name>
<protein>
    <submittedName>
        <fullName evidence="3">Defect in organelle trafficking protein DotB</fullName>
    </submittedName>
</protein>
<proteinExistence type="inferred from homology"/>
<keyword evidence="4" id="KW-1185">Reference proteome</keyword>